<dbReference type="PIRSF" id="PIRSF034585">
    <property type="entry name" value="SrfB"/>
    <property type="match status" value="1"/>
</dbReference>
<sequence length="1034" mass="115394">MLPFVKTYTEKETVDLFGDTGIQFLDLAVKLDLKKEPDGQFTNKTPHGMLARLFTDKNDQQIYEDAPKSFVVAYPAAGLDDVGMAESLSLLDAAWLPVPFFPYPFVSRQVQGPNNWVRLRIVKLAEPDSFGNTHRLTFAFDTRIEPKRDGVAYLAPTDEDMGSGQEFRLAVHLTEMQWFLDQRWVLGWLEEIFRERSAKREQAEVESEVRVKRHVAHYLNLLSLLRGPAPTLHPEIGPRVVVPGVRIKPRNAIGSGKPIPVDLVLDVGNSRTCGVLVEDPEQNDKGLHGNAHLMLRDLSSPELVYDHPFESRVEFARTNLGKEDWSMDSGRHDAFNWVTMARVGAEAARLAALRKGTEGATGLSSPKRYLWDDKPFGQMWYLNAVSVKEQGSLQATLRPLMDFINEKGRALYLCPDDDAVFEAKYSRSSLMTFMLNEIFAQAIVQINSILYRQDKENAATSRWLRTIILTVPPSTPQAERAIFKDRVQQALGLLWKSLGWHEGGYDENPFRTPGAGTDQPWRALPRVLVKWDEATCGQVVYLYTEAGENFGGHPEEFFDVLARPGKPDRESITVASLDIGGGTTDLVVNTYTLRRDATAGRGGSLPIVPQQKFRDGFKVAGDDIVLHIIRTRVLPALSQALEGVGVEHPDEVLNVICGAQGQGAELVVLRQQLTLQLFYPLALKLLAQYEQYDIEQRDCLKAQTMAQWLGSGFYVSPGVRDFVSKAISRVVGRPVDLDLGQIPLTSDPAGLHEDFLKSDLDICKTLAALCEVVEYYACDVLLLTGRPSRLPGVQALIRSLLPLPPGRIVPMHGYRTGTWYPFHKAGRIADAKTTATVGAMICWLSDSRRIPNFYFDPARIRPLPLIRYFGVIDFHNTIAHDNVLFSGVATQTPEGAEPEEGCIVLPKAPGSDRVPPYVLHGEARLGYRQLAAQRWPGAPMYEINFTEKGLKQYKAMQQGFNAAYPEVRVFFSVKKRGAEDIADGVLSDQLEIEDLDGLDSATSAKSHVRFEMNTLVRSSLAQNSYWLDSGSVKL</sequence>
<organism evidence="1 2">
    <name type="scientific">Bordetella ansorpii</name>
    <dbReference type="NCBI Taxonomy" id="288768"/>
    <lineage>
        <taxon>Bacteria</taxon>
        <taxon>Pseudomonadati</taxon>
        <taxon>Pseudomonadota</taxon>
        <taxon>Betaproteobacteria</taxon>
        <taxon>Burkholderiales</taxon>
        <taxon>Alcaligenaceae</taxon>
        <taxon>Bordetella</taxon>
    </lineage>
</organism>
<gene>
    <name evidence="1" type="primary">srfB</name>
    <name evidence="1" type="ORF">SAMEA1982600_03050</name>
</gene>
<dbReference type="Pfam" id="PF07520">
    <property type="entry name" value="SrfB"/>
    <property type="match status" value="1"/>
</dbReference>
<protein>
    <submittedName>
        <fullName evidence="1">Virulence factor</fullName>
    </submittedName>
</protein>
<dbReference type="EMBL" id="FKBS01000017">
    <property type="protein sequence ID" value="SAI39151.1"/>
    <property type="molecule type" value="Genomic_DNA"/>
</dbReference>
<reference evidence="1 2" key="1">
    <citation type="submission" date="2016-03" db="EMBL/GenBank/DDBJ databases">
        <authorList>
            <consortium name="Pathogen Informatics"/>
        </authorList>
    </citation>
    <scope>NUCLEOTIDE SEQUENCE [LARGE SCALE GENOMIC DNA]</scope>
    <source>
        <strain evidence="1 2">NCTC13364</strain>
    </source>
</reference>
<dbReference type="Proteomes" id="UP000077037">
    <property type="component" value="Unassembled WGS sequence"/>
</dbReference>
<dbReference type="RefSeq" id="WP_066414493.1">
    <property type="nucleotide sequence ID" value="NZ_FKBS01000017.1"/>
</dbReference>
<accession>A0A157Q034</accession>
<dbReference type="AlphaFoldDB" id="A0A157Q034"/>
<dbReference type="InterPro" id="IPR009216">
    <property type="entry name" value="Virulence_factor_SrfB"/>
</dbReference>
<name>A0A157Q034_9BORD</name>
<proteinExistence type="predicted"/>
<evidence type="ECO:0000313" key="2">
    <source>
        <dbReference type="Proteomes" id="UP000077037"/>
    </source>
</evidence>
<evidence type="ECO:0000313" key="1">
    <source>
        <dbReference type="EMBL" id="SAI39151.1"/>
    </source>
</evidence>
<dbReference type="OrthoDB" id="5437169at2"/>